<keyword evidence="6 9" id="KW-0378">Hydrolase</keyword>
<dbReference type="InterPro" id="IPR016292">
    <property type="entry name" value="Epoxide_hydrolase"/>
</dbReference>
<feature type="domain" description="Epoxide hydrolase N-terminal" evidence="8">
    <location>
        <begin position="98"/>
        <end position="209"/>
    </location>
</feature>
<reference evidence="9" key="1">
    <citation type="journal article" date="2016" name="Gigascience">
        <title>De novo construction of an expanded transcriptome assembly for the western tarnished plant bug, Lygus hesperus.</title>
        <authorList>
            <person name="Tassone E.E."/>
            <person name="Geib S.M."/>
            <person name="Hall B."/>
            <person name="Fabrick J.A."/>
            <person name="Brent C.S."/>
            <person name="Hull J.J."/>
        </authorList>
    </citation>
    <scope>NUCLEOTIDE SEQUENCE</scope>
</reference>
<feature type="active site" description="Proton acceptor" evidence="7">
    <location>
        <position position="474"/>
    </location>
</feature>
<comment type="subcellular location">
    <subcellularLocation>
        <location evidence="2">Microsome membrane</location>
        <topology evidence="2">Single-pass membrane protein</topology>
    </subcellularLocation>
</comment>
<dbReference type="PRINTS" id="PR00412">
    <property type="entry name" value="EPOXHYDRLASE"/>
</dbReference>
<dbReference type="SUPFAM" id="SSF53474">
    <property type="entry name" value="alpha/beta-Hydrolases"/>
    <property type="match status" value="1"/>
</dbReference>
<dbReference type="InterPro" id="IPR029058">
    <property type="entry name" value="AB_hydrolase_fold"/>
</dbReference>
<dbReference type="PANTHER" id="PTHR21661:SF35">
    <property type="entry name" value="EPOXIDE HYDROLASE"/>
    <property type="match status" value="1"/>
</dbReference>
<feature type="active site" description="Proton donor" evidence="7">
    <location>
        <position position="417"/>
    </location>
</feature>
<dbReference type="PANTHER" id="PTHR21661">
    <property type="entry name" value="EPOXIDE HYDROLASE 1-RELATED"/>
    <property type="match status" value="1"/>
</dbReference>
<dbReference type="InterPro" id="IPR010497">
    <property type="entry name" value="Epoxide_hydro_N"/>
</dbReference>
<dbReference type="AlphaFoldDB" id="A0A146KNU3"/>
<feature type="active site" description="Nucleophile" evidence="7">
    <location>
        <position position="275"/>
    </location>
</feature>
<sequence>GLSNSPSPHPSSTAFSSYRHDHDLAGNYSRSVDSRRCISLSGYTGEMGMCLKLLGLVSVGSAIGIGVLWHVFTSVPDLPDIPLGYWGPGAPRKDDTAVKPFTINISEADVKDFEARLDNTRELVEPLEGIGFQYGFNSAYLKKIITFWQKNYKWSERQTFLNKFPQFKTQIAGLNIHFIHVKPDPAKSKGKKIVPVILLHGWPGSVREFYEAIPMLTNQKVMPDVALELVVPSLPGYGWSDAARRPGMGPAQIGNIFNELMKRLGHDKYFIQGGDWGSVIGSSMALLHPQNVIGYHSNFCFNMGKVAMLHNLLGSMFPSLIVDEHMVDSFSGQFTNLIEESGYFHIQATKPDTVGVGLTDSPAGLASYIIEKFSTWTNKKWRDLPDGGLENWDKTGLLDNVMIYWFSKSITTSVRLYSEAFSSTYRNYKMDDIPVTVPTGCARFDNEIGFCPTMSLRHKFRDLVQITDYSKGGHFAAMEVPKTLTDDLVEFIKTVLSRKPKKE</sequence>
<dbReference type="EC" id="3.3.2.9" evidence="4"/>
<evidence type="ECO:0000256" key="6">
    <source>
        <dbReference type="ARBA" id="ARBA00022801"/>
    </source>
</evidence>
<accession>A0A146KNU3</accession>
<comment type="similarity">
    <text evidence="3">Belongs to the peptidase S33 family.</text>
</comment>
<name>A0A146KNU3_LYGHE</name>
<dbReference type="GO" id="GO:0097176">
    <property type="term" value="P:epoxide metabolic process"/>
    <property type="evidence" value="ECO:0007669"/>
    <property type="project" value="TreeGrafter"/>
</dbReference>
<evidence type="ECO:0000313" key="9">
    <source>
        <dbReference type="EMBL" id="JAP98173.1"/>
    </source>
</evidence>
<dbReference type="EMBL" id="GDHC01020455">
    <property type="protein sequence ID" value="JAP98173.1"/>
    <property type="molecule type" value="Transcribed_RNA"/>
</dbReference>
<dbReference type="Gene3D" id="3.40.50.1820">
    <property type="entry name" value="alpha/beta hydrolase"/>
    <property type="match status" value="1"/>
</dbReference>
<evidence type="ECO:0000259" key="8">
    <source>
        <dbReference type="Pfam" id="PF06441"/>
    </source>
</evidence>
<comment type="catalytic activity">
    <reaction evidence="1">
        <text>1-(4-methoxyphenyl)-N-methyl-N-[(3-methyloxetan-3-yl)methyl]methanamine + H2O = 2-{[(4-methoxybenzyl)(methyl)amino]methyl}-2-methylpropane-1,3-diol</text>
        <dbReference type="Rhea" id="RHEA:55764"/>
        <dbReference type="ChEBI" id="CHEBI:15377"/>
        <dbReference type="ChEBI" id="CHEBI:139161"/>
        <dbReference type="ChEBI" id="CHEBI:139164"/>
        <dbReference type="EC" id="3.3.2.9"/>
    </reaction>
</comment>
<evidence type="ECO:0000256" key="2">
    <source>
        <dbReference type="ARBA" id="ARBA00004111"/>
    </source>
</evidence>
<dbReference type="InterPro" id="IPR000639">
    <property type="entry name" value="Epox_hydrolase-like"/>
</dbReference>
<evidence type="ECO:0000256" key="5">
    <source>
        <dbReference type="ARBA" id="ARBA00022797"/>
    </source>
</evidence>
<evidence type="ECO:0000256" key="3">
    <source>
        <dbReference type="ARBA" id="ARBA00010088"/>
    </source>
</evidence>
<evidence type="ECO:0000256" key="7">
    <source>
        <dbReference type="PIRSR" id="PIRSR001112-1"/>
    </source>
</evidence>
<organism evidence="9">
    <name type="scientific">Lygus hesperus</name>
    <name type="common">Western plant bug</name>
    <dbReference type="NCBI Taxonomy" id="30085"/>
    <lineage>
        <taxon>Eukaryota</taxon>
        <taxon>Metazoa</taxon>
        <taxon>Ecdysozoa</taxon>
        <taxon>Arthropoda</taxon>
        <taxon>Hexapoda</taxon>
        <taxon>Insecta</taxon>
        <taxon>Pterygota</taxon>
        <taxon>Neoptera</taxon>
        <taxon>Paraneoptera</taxon>
        <taxon>Hemiptera</taxon>
        <taxon>Heteroptera</taxon>
        <taxon>Panheteroptera</taxon>
        <taxon>Cimicomorpha</taxon>
        <taxon>Miridae</taxon>
        <taxon>Mirini</taxon>
        <taxon>Lygus</taxon>
    </lineage>
</organism>
<dbReference type="PIRSF" id="PIRSF001112">
    <property type="entry name" value="Epoxide_hydrolase"/>
    <property type="match status" value="1"/>
</dbReference>
<evidence type="ECO:0000256" key="1">
    <source>
        <dbReference type="ARBA" id="ARBA00000221"/>
    </source>
</evidence>
<protein>
    <recommendedName>
        <fullName evidence="4">microsomal epoxide hydrolase</fullName>
        <ecNumber evidence="4">3.3.2.9</ecNumber>
    </recommendedName>
</protein>
<dbReference type="GO" id="GO:0033961">
    <property type="term" value="F:cis-stilbene-oxide hydrolase activity"/>
    <property type="evidence" value="ECO:0007669"/>
    <property type="project" value="UniProtKB-EC"/>
</dbReference>
<dbReference type="Pfam" id="PF06441">
    <property type="entry name" value="EHN"/>
    <property type="match status" value="1"/>
</dbReference>
<keyword evidence="5" id="KW-0058">Aromatic hydrocarbons catabolism</keyword>
<evidence type="ECO:0000256" key="4">
    <source>
        <dbReference type="ARBA" id="ARBA00012091"/>
    </source>
</evidence>
<proteinExistence type="inferred from homology"/>
<feature type="non-terminal residue" evidence="9">
    <location>
        <position position="1"/>
    </location>
</feature>
<gene>
    <name evidence="9" type="primary">EH2_0</name>
    <name evidence="9" type="ORF">g.58871</name>
</gene>